<sequence length="86" mass="9559">MTDLLASTEQQRLIGSRDPAEHLAAIGVLRTGLAVERAADQIYALTSFELTERFTEVCGWSVQDCQNWLARILAETLLEPVGRERG</sequence>
<protein>
    <submittedName>
        <fullName evidence="1">Uncharacterized protein</fullName>
    </submittedName>
</protein>
<proteinExistence type="predicted"/>
<comment type="caution">
    <text evidence="1">The sequence shown here is derived from an EMBL/GenBank/DDBJ whole genome shotgun (WGS) entry which is preliminary data.</text>
</comment>
<dbReference type="EMBL" id="BLAD01000039">
    <property type="protein sequence ID" value="GER99144.1"/>
    <property type="molecule type" value="Genomic_DNA"/>
</dbReference>
<evidence type="ECO:0000313" key="1">
    <source>
        <dbReference type="EMBL" id="GER99144.1"/>
    </source>
</evidence>
<keyword evidence="2" id="KW-1185">Reference proteome</keyword>
<gene>
    <name evidence="1" type="ORF">Acor_12080</name>
</gene>
<name>A0A5M3VQS9_9ACTN</name>
<accession>A0A5M3VQS9</accession>
<dbReference type="Proteomes" id="UP000334990">
    <property type="component" value="Unassembled WGS sequence"/>
</dbReference>
<evidence type="ECO:0000313" key="2">
    <source>
        <dbReference type="Proteomes" id="UP000334990"/>
    </source>
</evidence>
<dbReference type="RefSeq" id="WP_174876111.1">
    <property type="nucleotide sequence ID" value="NZ_BAAABN010000093.1"/>
</dbReference>
<organism evidence="1 2">
    <name type="scientific">Acrocarpospora corrugata</name>
    <dbReference type="NCBI Taxonomy" id="35763"/>
    <lineage>
        <taxon>Bacteria</taxon>
        <taxon>Bacillati</taxon>
        <taxon>Actinomycetota</taxon>
        <taxon>Actinomycetes</taxon>
        <taxon>Streptosporangiales</taxon>
        <taxon>Streptosporangiaceae</taxon>
        <taxon>Acrocarpospora</taxon>
    </lineage>
</organism>
<reference evidence="1 2" key="1">
    <citation type="submission" date="2019-10" db="EMBL/GenBank/DDBJ databases">
        <title>Whole genome shotgun sequence of Acrocarpospora corrugata NBRC 13972.</title>
        <authorList>
            <person name="Ichikawa N."/>
            <person name="Kimura A."/>
            <person name="Kitahashi Y."/>
            <person name="Komaki H."/>
            <person name="Oguchi A."/>
        </authorList>
    </citation>
    <scope>NUCLEOTIDE SEQUENCE [LARGE SCALE GENOMIC DNA]</scope>
    <source>
        <strain evidence="1 2">NBRC 13972</strain>
    </source>
</reference>
<dbReference type="AlphaFoldDB" id="A0A5M3VQS9"/>